<dbReference type="EMBL" id="VLKG01000012">
    <property type="protein sequence ID" value="TWH64160.1"/>
    <property type="molecule type" value="Genomic_DNA"/>
</dbReference>
<comment type="cofactor">
    <cofactor evidence="1">
        <name>FAD</name>
        <dbReference type="ChEBI" id="CHEBI:57692"/>
    </cofactor>
</comment>
<organism evidence="7 8">
    <name type="scientific">Azomonas agilis</name>
    <dbReference type="NCBI Taxonomy" id="116849"/>
    <lineage>
        <taxon>Bacteria</taxon>
        <taxon>Pseudomonadati</taxon>
        <taxon>Pseudomonadota</taxon>
        <taxon>Gammaproteobacteria</taxon>
        <taxon>Pseudomonadales</taxon>
        <taxon>Pseudomonadaceae</taxon>
        <taxon>Azomonas</taxon>
    </lineage>
</organism>
<evidence type="ECO:0000256" key="5">
    <source>
        <dbReference type="ARBA" id="ARBA00023284"/>
    </source>
</evidence>
<sequence length="149" mass="16290">MQHALGSSFANCGLPYHIGGEIPNRDVLATQTPESLKALLNLDVRTGCEVVAIDRQAKQVHVRRALTGELEIFPYDKLMLAPGAMPIRPQLPGMDDPRIFTLHTLQNMDAILAATNEGMRAVVIGAGFIGLEMTEQLHRKGLSVHLVEQ</sequence>
<evidence type="ECO:0000256" key="4">
    <source>
        <dbReference type="ARBA" id="ARBA00023002"/>
    </source>
</evidence>
<dbReference type="AlphaFoldDB" id="A0A562HZG9"/>
<reference evidence="7 8" key="1">
    <citation type="submission" date="2019-07" db="EMBL/GenBank/DDBJ databases">
        <title>Genomic Encyclopedia of Type Strains, Phase I: the one thousand microbial genomes (KMG-I) project.</title>
        <authorList>
            <person name="Kyrpides N."/>
        </authorList>
    </citation>
    <scope>NUCLEOTIDE SEQUENCE [LARGE SCALE GENOMIC DNA]</scope>
    <source>
        <strain evidence="7 8">DSM 375</strain>
    </source>
</reference>
<dbReference type="InterPro" id="IPR023753">
    <property type="entry name" value="FAD/NAD-binding_dom"/>
</dbReference>
<dbReference type="PANTHER" id="PTHR43429:SF1">
    <property type="entry name" value="NAD(P)H SULFUR OXIDOREDUCTASE (COA-DEPENDENT)"/>
    <property type="match status" value="1"/>
</dbReference>
<keyword evidence="2" id="KW-0285">Flavoprotein</keyword>
<name>A0A562HZG9_9GAMM</name>
<evidence type="ECO:0000313" key="7">
    <source>
        <dbReference type="EMBL" id="TWH64160.1"/>
    </source>
</evidence>
<feature type="domain" description="FAD/NAD(P)-binding" evidence="6">
    <location>
        <begin position="29"/>
        <end position="148"/>
    </location>
</feature>
<dbReference type="PANTHER" id="PTHR43429">
    <property type="entry name" value="PYRIDINE NUCLEOTIDE-DISULFIDE OXIDOREDUCTASE DOMAIN-CONTAINING"/>
    <property type="match status" value="1"/>
</dbReference>
<keyword evidence="4" id="KW-0560">Oxidoreductase</keyword>
<dbReference type="Gene3D" id="3.50.50.60">
    <property type="entry name" value="FAD/NAD(P)-binding domain"/>
    <property type="match status" value="2"/>
</dbReference>
<evidence type="ECO:0000256" key="2">
    <source>
        <dbReference type="ARBA" id="ARBA00022630"/>
    </source>
</evidence>
<evidence type="ECO:0000313" key="8">
    <source>
        <dbReference type="Proteomes" id="UP000319627"/>
    </source>
</evidence>
<gene>
    <name evidence="7" type="ORF">LX59_02711</name>
</gene>
<evidence type="ECO:0000256" key="1">
    <source>
        <dbReference type="ARBA" id="ARBA00001974"/>
    </source>
</evidence>
<proteinExistence type="predicted"/>
<evidence type="ECO:0000256" key="3">
    <source>
        <dbReference type="ARBA" id="ARBA00022827"/>
    </source>
</evidence>
<keyword evidence="5" id="KW-0676">Redox-active center</keyword>
<dbReference type="PRINTS" id="PR00411">
    <property type="entry name" value="PNDRDTASEI"/>
</dbReference>
<protein>
    <submittedName>
        <fullName evidence="7">Pyridine nucleotide-disulfide oxidoreductase</fullName>
    </submittedName>
</protein>
<keyword evidence="8" id="KW-1185">Reference proteome</keyword>
<dbReference type="Pfam" id="PF07992">
    <property type="entry name" value="Pyr_redox_2"/>
    <property type="match status" value="1"/>
</dbReference>
<evidence type="ECO:0000259" key="6">
    <source>
        <dbReference type="Pfam" id="PF07992"/>
    </source>
</evidence>
<dbReference type="Proteomes" id="UP000319627">
    <property type="component" value="Unassembled WGS sequence"/>
</dbReference>
<dbReference type="InterPro" id="IPR036188">
    <property type="entry name" value="FAD/NAD-bd_sf"/>
</dbReference>
<comment type="caution">
    <text evidence="7">The sequence shown here is derived from an EMBL/GenBank/DDBJ whole genome shotgun (WGS) entry which is preliminary data.</text>
</comment>
<dbReference type="SUPFAM" id="SSF51905">
    <property type="entry name" value="FAD/NAD(P)-binding domain"/>
    <property type="match status" value="1"/>
</dbReference>
<accession>A0A562HZG9</accession>
<keyword evidence="3" id="KW-0274">FAD</keyword>
<dbReference type="GO" id="GO:0016491">
    <property type="term" value="F:oxidoreductase activity"/>
    <property type="evidence" value="ECO:0007669"/>
    <property type="project" value="UniProtKB-KW"/>
</dbReference>
<dbReference type="InterPro" id="IPR050260">
    <property type="entry name" value="FAD-bd_OxRdtase"/>
</dbReference>